<gene>
    <name evidence="2" type="ORF">COHA_005468</name>
</gene>
<dbReference type="Pfam" id="PF13508">
    <property type="entry name" value="Acetyltransf_7"/>
    <property type="match status" value="1"/>
</dbReference>
<dbReference type="PANTHER" id="PTHR42791:SF1">
    <property type="entry name" value="N-ACETYLTRANSFERASE DOMAIN-CONTAINING PROTEIN"/>
    <property type="match status" value="1"/>
</dbReference>
<evidence type="ECO:0000313" key="3">
    <source>
        <dbReference type="Proteomes" id="UP001205105"/>
    </source>
</evidence>
<proteinExistence type="predicted"/>
<dbReference type="InterPro" id="IPR000182">
    <property type="entry name" value="GNAT_dom"/>
</dbReference>
<dbReference type="InterPro" id="IPR016181">
    <property type="entry name" value="Acyl_CoA_acyltransferase"/>
</dbReference>
<dbReference type="SUPFAM" id="SSF55729">
    <property type="entry name" value="Acyl-CoA N-acyltransferases (Nat)"/>
    <property type="match status" value="1"/>
</dbReference>
<dbReference type="PANTHER" id="PTHR42791">
    <property type="entry name" value="GNAT FAMILY ACETYLTRANSFERASE"/>
    <property type="match status" value="1"/>
</dbReference>
<sequence length="235" mass="25635">MIPAAIVAWQQWLGPAASRRAVRPTDPAADPATASLAKATLAASLGRDAHSLQYAATPEGARALAEDMAAVNLDRAAQRPAGSPPPLFFATDGARGVLLAFRCPEEQPSYGSVSTFLRHAKLSYWLQGVRDEMAVRRCAADFRRQHPRYIHLLQLAVHPEWQGKGLGSRLLRHLTKLADREGLPLYLEASSERNRTLYLQHGFTDFKKVQTGNGSPYYAMARLPRGGAQPQAATA</sequence>
<dbReference type="PROSITE" id="PS51186">
    <property type="entry name" value="GNAT"/>
    <property type="match status" value="1"/>
</dbReference>
<organism evidence="2 3">
    <name type="scientific">Chlorella ohadii</name>
    <dbReference type="NCBI Taxonomy" id="2649997"/>
    <lineage>
        <taxon>Eukaryota</taxon>
        <taxon>Viridiplantae</taxon>
        <taxon>Chlorophyta</taxon>
        <taxon>core chlorophytes</taxon>
        <taxon>Trebouxiophyceae</taxon>
        <taxon>Chlorellales</taxon>
        <taxon>Chlorellaceae</taxon>
        <taxon>Chlorella clade</taxon>
        <taxon>Chlorella</taxon>
    </lineage>
</organism>
<dbReference type="EMBL" id="JADXDR010000072">
    <property type="protein sequence ID" value="KAI7840822.1"/>
    <property type="molecule type" value="Genomic_DNA"/>
</dbReference>
<protein>
    <recommendedName>
        <fullName evidence="1">N-acetyltransferase domain-containing protein</fullName>
    </recommendedName>
</protein>
<evidence type="ECO:0000313" key="2">
    <source>
        <dbReference type="EMBL" id="KAI7840822.1"/>
    </source>
</evidence>
<comment type="caution">
    <text evidence="2">The sequence shown here is derived from an EMBL/GenBank/DDBJ whole genome shotgun (WGS) entry which is preliminary data.</text>
</comment>
<dbReference type="Proteomes" id="UP001205105">
    <property type="component" value="Unassembled WGS sequence"/>
</dbReference>
<keyword evidence="3" id="KW-1185">Reference proteome</keyword>
<accession>A0AAD5DNG0</accession>
<evidence type="ECO:0000259" key="1">
    <source>
        <dbReference type="PROSITE" id="PS51186"/>
    </source>
</evidence>
<dbReference type="Gene3D" id="3.40.630.30">
    <property type="match status" value="1"/>
</dbReference>
<dbReference type="GO" id="GO:0016747">
    <property type="term" value="F:acyltransferase activity, transferring groups other than amino-acyl groups"/>
    <property type="evidence" value="ECO:0007669"/>
    <property type="project" value="InterPro"/>
</dbReference>
<reference evidence="2" key="1">
    <citation type="submission" date="2020-11" db="EMBL/GenBank/DDBJ databases">
        <title>Chlorella ohadii genome sequencing and assembly.</title>
        <authorList>
            <person name="Murik O."/>
            <person name="Treves H."/>
            <person name="Kedem I."/>
            <person name="Shotland Y."/>
            <person name="Kaplan A."/>
        </authorList>
    </citation>
    <scope>NUCLEOTIDE SEQUENCE</scope>
    <source>
        <strain evidence="2">1</strain>
    </source>
</reference>
<feature type="domain" description="N-acetyltransferase" evidence="1">
    <location>
        <begin position="85"/>
        <end position="224"/>
    </location>
</feature>
<dbReference type="CDD" id="cd04301">
    <property type="entry name" value="NAT_SF"/>
    <property type="match status" value="1"/>
</dbReference>
<dbReference type="AlphaFoldDB" id="A0AAD5DNG0"/>
<name>A0AAD5DNG0_9CHLO</name>
<dbReference type="InterPro" id="IPR052523">
    <property type="entry name" value="Trichothecene_AcTrans"/>
</dbReference>